<keyword evidence="3" id="KW-0378">Hydrolase</keyword>
<dbReference type="Pfam" id="PF02720">
    <property type="entry name" value="DUF222"/>
    <property type="match status" value="1"/>
</dbReference>
<evidence type="ECO:0000256" key="1">
    <source>
        <dbReference type="SAM" id="MobiDB-lite"/>
    </source>
</evidence>
<keyword evidence="3" id="KW-0540">Nuclease</keyword>
<dbReference type="GO" id="GO:0004519">
    <property type="term" value="F:endonuclease activity"/>
    <property type="evidence" value="ECO:0007669"/>
    <property type="project" value="UniProtKB-KW"/>
</dbReference>
<sequence>MQAVLPETAAELADLIDAATERLAVVGLSRETDHEMLDVLNRWETSRRKADSVSARLLIEASDRNLDQLAGYLTVPQLLATGLRLGRAEAARRRTVAHEIGRYRNLQGELLPPRLPLCAQAVAEGAIDARHVDAIVHIMAQIPAAVGQTDRDRAEQILTDAARNVAPDDLPMLGNRILAHLDPDGHLTDGADRRRQRGFTLRPQDRRLMSKVRALLTPELRAKLEVILTVWAAPGMNNPADPDSPHGAADRPDLDPADLEAAAGRDDRLPAQRNHDALLAMCDYLLGHGALGRPGRIPAQLVITTTEAELAARAGTAVTATGSRVPVADLVDLAADATPWLEVFADHSAAILYLGRGRRLATLAQRLALFGRDRGCTMPGCRRPFAQTEAHHLPAWQHGGPTDVDHLGAACGPHNRREGHSPGQWESTILADGPDAGRVAWRPAGRDAPWRVNPLHHPELLIRPALLPDPPPLRRRRDHGSVVERLLSCDVRIHRPPIVVDFHRRE</sequence>
<dbReference type="RefSeq" id="WP_345313140.1">
    <property type="nucleotide sequence ID" value="NZ_BAABIE010000006.1"/>
</dbReference>
<reference evidence="4" key="1">
    <citation type="journal article" date="2019" name="Int. J. Syst. Evol. Microbiol.">
        <title>The Global Catalogue of Microorganisms (GCM) 10K type strain sequencing project: providing services to taxonomists for standard genome sequencing and annotation.</title>
        <authorList>
            <consortium name="The Broad Institute Genomics Platform"/>
            <consortium name="The Broad Institute Genome Sequencing Center for Infectious Disease"/>
            <person name="Wu L."/>
            <person name="Ma J."/>
        </authorList>
    </citation>
    <scope>NUCLEOTIDE SEQUENCE [LARGE SCALE GENOMIC DNA]</scope>
    <source>
        <strain evidence="4">JCM 18077</strain>
    </source>
</reference>
<feature type="domain" description="HNH nuclease" evidence="2">
    <location>
        <begin position="364"/>
        <end position="416"/>
    </location>
</feature>
<name>A0ABP8Z5I9_9ACTN</name>
<keyword evidence="3" id="KW-0255">Endonuclease</keyword>
<protein>
    <submittedName>
        <fullName evidence="3">HNH endonuclease signature motif containing protein</fullName>
    </submittedName>
</protein>
<dbReference type="EMBL" id="BAABIE010000006">
    <property type="protein sequence ID" value="GAA4747295.1"/>
    <property type="molecule type" value="Genomic_DNA"/>
</dbReference>
<evidence type="ECO:0000313" key="3">
    <source>
        <dbReference type="EMBL" id="GAA4747295.1"/>
    </source>
</evidence>
<gene>
    <name evidence="3" type="ORF">GCM10023217_16510</name>
</gene>
<comment type="caution">
    <text evidence="3">The sequence shown here is derived from an EMBL/GenBank/DDBJ whole genome shotgun (WGS) entry which is preliminary data.</text>
</comment>
<dbReference type="SMART" id="SM00507">
    <property type="entry name" value="HNHc"/>
    <property type="match status" value="1"/>
</dbReference>
<evidence type="ECO:0000313" key="4">
    <source>
        <dbReference type="Proteomes" id="UP001500822"/>
    </source>
</evidence>
<organism evidence="3 4">
    <name type="scientific">Gordonia alkaliphila</name>
    <dbReference type="NCBI Taxonomy" id="1053547"/>
    <lineage>
        <taxon>Bacteria</taxon>
        <taxon>Bacillati</taxon>
        <taxon>Actinomycetota</taxon>
        <taxon>Actinomycetes</taxon>
        <taxon>Mycobacteriales</taxon>
        <taxon>Gordoniaceae</taxon>
        <taxon>Gordonia</taxon>
    </lineage>
</organism>
<dbReference type="CDD" id="cd00085">
    <property type="entry name" value="HNHc"/>
    <property type="match status" value="1"/>
</dbReference>
<dbReference type="Proteomes" id="UP001500822">
    <property type="component" value="Unassembled WGS sequence"/>
</dbReference>
<accession>A0ABP8Z5I9</accession>
<feature type="region of interest" description="Disordered" evidence="1">
    <location>
        <begin position="238"/>
        <end position="258"/>
    </location>
</feature>
<keyword evidence="4" id="KW-1185">Reference proteome</keyword>
<dbReference type="InterPro" id="IPR003870">
    <property type="entry name" value="DUF222"/>
</dbReference>
<dbReference type="InterPro" id="IPR003615">
    <property type="entry name" value="HNH_nuc"/>
</dbReference>
<evidence type="ECO:0000259" key="2">
    <source>
        <dbReference type="SMART" id="SM00507"/>
    </source>
</evidence>
<proteinExistence type="predicted"/>